<dbReference type="AlphaFoldDB" id="A0A410D5G6"/>
<dbReference type="EMBL" id="CP025688">
    <property type="protein sequence ID" value="QAA21335.1"/>
    <property type="molecule type" value="Genomic_DNA"/>
</dbReference>
<feature type="transmembrane region" description="Helical" evidence="1">
    <location>
        <begin position="335"/>
        <end position="353"/>
    </location>
</feature>
<evidence type="ECO:0000313" key="2">
    <source>
        <dbReference type="EMBL" id="BBN97552.1"/>
    </source>
</evidence>
<dbReference type="STRING" id="1449983.GCA_000647835_01247"/>
<keyword evidence="1" id="KW-1133">Transmembrane helix</keyword>
<keyword evidence="4" id="KW-1185">Reference proteome</keyword>
<feature type="transmembrane region" description="Helical" evidence="1">
    <location>
        <begin position="382"/>
        <end position="402"/>
    </location>
</feature>
<proteinExistence type="predicted"/>
<keyword evidence="1" id="KW-0472">Membrane</keyword>
<dbReference type="Proteomes" id="UP000285882">
    <property type="component" value="Chromosome"/>
</dbReference>
<accession>A0A410D5G6</accession>
<gene>
    <name evidence="3" type="ORF">C0674_01085</name>
    <name evidence="2" type="ORF">St703_02570</name>
</gene>
<dbReference type="RefSeq" id="WP_051577885.1">
    <property type="nucleotide sequence ID" value="NZ_AP021853.1"/>
</dbReference>
<evidence type="ECO:0000313" key="4">
    <source>
        <dbReference type="Proteomes" id="UP000285882"/>
    </source>
</evidence>
<reference evidence="2 5" key="2">
    <citation type="submission" date="2019-09" db="EMBL/GenBank/DDBJ databases">
        <title>Complete genome sequence of Sporolactobacillus terrae 70-3.</title>
        <authorList>
            <person name="Tanaka N."/>
            <person name="Shiwa Y."/>
            <person name="Fujita N."/>
            <person name="Tanasupawat S."/>
        </authorList>
    </citation>
    <scope>NUCLEOTIDE SEQUENCE [LARGE SCALE GENOMIC DNA]</scope>
    <source>
        <strain evidence="2 5">70-3</strain>
    </source>
</reference>
<sequence length="505" mass="53466">MMKKLAVIGSSGGNLFYLGGNQPINLLEEIDQQCERNGCSLEAVQYIAANRSLDRVKPGTCATLYTWKNGTIITGKRRQLESVNEEANRLDDGIAEKIRSGQIDGLVLISADPSGVNRAAVGAAVEKKIPIVGTGGTSMAHVESIGGHVVGSSGTTGTTNRTRALTVISYLCAYWNMSSHSAHIQWKRLNPTGILTAGLPAFIALAIIHTAAEYFPSHETIQLLQLVVACIPVLLAVLSAKQISDLNEVTLIAALIAGFFANKAGVLGGIAAGLAAGALSSYLLLVCTRKKIPITTSNLIAGALSGIIPGIIINLVLARFLSFVQNGMVQCINNLINWNGLLVGAFSGLFIWLSLLKKGYHALILPIILIEIAQAGTSFFGAIDMICLVAIAAGVNAALWVLHHRKDAAAKKGLVMNVCYGTFVESIYPYFKNRAILIATLMSAVLSGMLVGFLNLRGTAYVPFIAAPFLSSAPTIFILVMTEATVLSFIFVLIASQVVKNASVD</sequence>
<keyword evidence="2" id="KW-0813">Transport</keyword>
<feature type="transmembrane region" description="Helical" evidence="1">
    <location>
        <begin position="221"/>
        <end position="238"/>
    </location>
</feature>
<evidence type="ECO:0000313" key="3">
    <source>
        <dbReference type="EMBL" id="QAA21335.1"/>
    </source>
</evidence>
<feature type="transmembrane region" description="Helical" evidence="1">
    <location>
        <begin position="435"/>
        <end position="456"/>
    </location>
</feature>
<feature type="transmembrane region" description="Helical" evidence="1">
    <location>
        <begin position="299"/>
        <end position="323"/>
    </location>
</feature>
<feature type="transmembrane region" description="Helical" evidence="1">
    <location>
        <begin position="476"/>
        <end position="499"/>
    </location>
</feature>
<evidence type="ECO:0000256" key="1">
    <source>
        <dbReference type="SAM" id="Phobius"/>
    </source>
</evidence>
<reference evidence="3 4" key="1">
    <citation type="submission" date="2018-01" db="EMBL/GenBank/DDBJ databases">
        <title>Complete genome sequencing of Sporolactobacillus terrae DLG3.</title>
        <authorList>
            <person name="Nam Y.-D."/>
            <person name="Kang J."/>
            <person name="Chung W.-H."/>
        </authorList>
    </citation>
    <scope>NUCLEOTIDE SEQUENCE [LARGE SCALE GENOMIC DNA]</scope>
    <source>
        <strain evidence="3 4">DLG3</strain>
    </source>
</reference>
<dbReference type="Proteomes" id="UP000326951">
    <property type="component" value="Chromosome"/>
</dbReference>
<organism evidence="2 5">
    <name type="scientific">Sporolactobacillus terrae</name>
    <dbReference type="NCBI Taxonomy" id="269673"/>
    <lineage>
        <taxon>Bacteria</taxon>
        <taxon>Bacillati</taxon>
        <taxon>Bacillota</taxon>
        <taxon>Bacilli</taxon>
        <taxon>Bacillales</taxon>
        <taxon>Sporolactobacillaceae</taxon>
        <taxon>Sporolactobacillus</taxon>
    </lineage>
</organism>
<feature type="transmembrane region" description="Helical" evidence="1">
    <location>
        <begin position="194"/>
        <end position="215"/>
    </location>
</feature>
<evidence type="ECO:0000313" key="5">
    <source>
        <dbReference type="Proteomes" id="UP000326951"/>
    </source>
</evidence>
<keyword evidence="2" id="KW-0762">Sugar transport</keyword>
<keyword evidence="1" id="KW-0812">Transmembrane</keyword>
<name>A0A410D5G6_9BACL</name>
<dbReference type="EMBL" id="AP021853">
    <property type="protein sequence ID" value="BBN97552.1"/>
    <property type="molecule type" value="Genomic_DNA"/>
</dbReference>
<protein>
    <submittedName>
        <fullName evidence="3">L-valine transporter subunit YgaH</fullName>
    </submittedName>
    <submittedName>
        <fullName evidence="2">PTS sugar transporter</fullName>
    </submittedName>
</protein>